<accession>A0A1C4WAJ2</accession>
<dbReference type="InterPro" id="IPR019646">
    <property type="entry name" value="Aminoglyc_AdlTrfase"/>
</dbReference>
<name>A0A1C4WAJ2_9ACTN</name>
<gene>
    <name evidence="1" type="ORF">GA0070216_103210</name>
</gene>
<evidence type="ECO:0000313" key="1">
    <source>
        <dbReference type="EMBL" id="SCE93247.1"/>
    </source>
</evidence>
<keyword evidence="2" id="KW-1185">Reference proteome</keyword>
<keyword evidence="1" id="KW-0548">Nucleotidyltransferase</keyword>
<dbReference type="Gene3D" id="3.30.460.40">
    <property type="match status" value="1"/>
</dbReference>
<protein>
    <submittedName>
        <fullName evidence="1">Aminoglycoside-2''-adenylyltransferase</fullName>
    </submittedName>
</protein>
<dbReference type="Pfam" id="PF10706">
    <property type="entry name" value="Aminoglyc_resit"/>
    <property type="match status" value="1"/>
</dbReference>
<dbReference type="Proteomes" id="UP000198797">
    <property type="component" value="Unassembled WGS sequence"/>
</dbReference>
<sequence length="214" mass="24189">MPEKDRCQAGSVRYDPHRHIWAALSVAEVRSLFTGGPARWWLSGGWAIDHWLGRPSRAHGDIDVSTLRPALSGLLDDLPAQLRPYAAISGHLLPLAGQLGDHRLHNIWVHDPDRERFVLQINLEDGDGAGWRYRRDPRITLPWGSAVTPIDSVPTGTPVTQLLWKSRDPRPRDEHDLDIAHGLLSPEQRRWLGEAVRRAHPRSPWADDPRLAPH</sequence>
<reference evidence="2" key="1">
    <citation type="submission" date="2016-06" db="EMBL/GenBank/DDBJ databases">
        <authorList>
            <person name="Varghese N."/>
            <person name="Submissions Spin"/>
        </authorList>
    </citation>
    <scope>NUCLEOTIDE SEQUENCE [LARGE SCALE GENOMIC DNA]</scope>
    <source>
        <strain evidence="2">DSM 44100</strain>
    </source>
</reference>
<organism evidence="1 2">
    <name type="scientific">Micromonospora matsumotoense</name>
    <dbReference type="NCBI Taxonomy" id="121616"/>
    <lineage>
        <taxon>Bacteria</taxon>
        <taxon>Bacillati</taxon>
        <taxon>Actinomycetota</taxon>
        <taxon>Actinomycetes</taxon>
        <taxon>Micromonosporales</taxon>
        <taxon>Micromonosporaceae</taxon>
        <taxon>Micromonospora</taxon>
    </lineage>
</organism>
<dbReference type="AlphaFoldDB" id="A0A1C4WAJ2"/>
<dbReference type="STRING" id="121616.GA0070216_103210"/>
<dbReference type="GO" id="GO:0016779">
    <property type="term" value="F:nucleotidyltransferase activity"/>
    <property type="evidence" value="ECO:0007669"/>
    <property type="project" value="UniProtKB-KW"/>
</dbReference>
<evidence type="ECO:0000313" key="2">
    <source>
        <dbReference type="Proteomes" id="UP000198797"/>
    </source>
</evidence>
<proteinExistence type="predicted"/>
<keyword evidence="1" id="KW-0808">Transferase</keyword>
<dbReference type="EMBL" id="FMCU01000003">
    <property type="protein sequence ID" value="SCE93247.1"/>
    <property type="molecule type" value="Genomic_DNA"/>
</dbReference>